<evidence type="ECO:0000313" key="1">
    <source>
        <dbReference type="EMBL" id="TLP71477.1"/>
    </source>
</evidence>
<sequence>MNPPSCHDVADLLHRSYPLFDFTCDRQEDGRYLISLQSRYTSTPRTNVIGIHGRELRTNRQVRDLGMELICGLM</sequence>
<accession>A0A5R9A0R0</accession>
<name>A0A5R9A0R0_PSENT</name>
<dbReference type="RefSeq" id="WP_138215664.1">
    <property type="nucleotide sequence ID" value="NZ_VASG01000006.1"/>
</dbReference>
<proteinExistence type="predicted"/>
<reference evidence="1 2" key="1">
    <citation type="submission" date="2019-05" db="EMBL/GenBank/DDBJ databases">
        <authorList>
            <person name="Moore K."/>
            <person name="O'Neill P."/>
            <person name="Farbos A."/>
            <person name="Studholme D.J."/>
        </authorList>
    </citation>
    <scope>NUCLEOTIDE SEQUENCE [LARGE SCALE GENOMIC DNA]</scope>
    <source>
        <strain evidence="1 2">DSM 9128</strain>
    </source>
</reference>
<comment type="caution">
    <text evidence="1">The sequence shown here is derived from an EMBL/GenBank/DDBJ whole genome shotgun (WGS) entry which is preliminary data.</text>
</comment>
<reference evidence="2" key="2">
    <citation type="submission" date="2019-06" db="EMBL/GenBank/DDBJ databases">
        <title>AzeR, a transcriptional regulator that responds to azelaic acid in Pseudomonas nitroreducens.</title>
        <authorList>
            <person name="Bez C."/>
            <person name="Javvadi S.G."/>
            <person name="Bertani I."/>
            <person name="Devescovi G."/>
            <person name="Studholme D.J."/>
            <person name="Geller A."/>
            <person name="Levy A."/>
            <person name="Venturi V."/>
        </authorList>
    </citation>
    <scope>NUCLEOTIDE SEQUENCE [LARGE SCALE GENOMIC DNA]</scope>
    <source>
        <strain evidence="2">DSM 9128</strain>
    </source>
</reference>
<dbReference type="EMBL" id="VASG01000006">
    <property type="protein sequence ID" value="TLP71477.1"/>
    <property type="molecule type" value="Genomic_DNA"/>
</dbReference>
<gene>
    <name evidence="1" type="ORF">FEA48_21900</name>
</gene>
<dbReference type="Proteomes" id="UP000307510">
    <property type="component" value="Unassembled WGS sequence"/>
</dbReference>
<dbReference type="AlphaFoldDB" id="A0A5R9A0R0"/>
<evidence type="ECO:0000313" key="2">
    <source>
        <dbReference type="Proteomes" id="UP000307510"/>
    </source>
</evidence>
<protein>
    <recommendedName>
        <fullName evidence="3">DUF1652 domain-containing protein</fullName>
    </recommendedName>
</protein>
<organism evidence="1 2">
    <name type="scientific">Pseudomonas nitroreducens</name>
    <dbReference type="NCBI Taxonomy" id="46680"/>
    <lineage>
        <taxon>Bacteria</taxon>
        <taxon>Pseudomonadati</taxon>
        <taxon>Pseudomonadota</taxon>
        <taxon>Gammaproteobacteria</taxon>
        <taxon>Pseudomonadales</taxon>
        <taxon>Pseudomonadaceae</taxon>
        <taxon>Pseudomonas</taxon>
    </lineage>
</organism>
<evidence type="ECO:0008006" key="3">
    <source>
        <dbReference type="Google" id="ProtNLM"/>
    </source>
</evidence>